<keyword evidence="4" id="KW-0732">Signal</keyword>
<evidence type="ECO:0000256" key="2">
    <source>
        <dbReference type="ARBA" id="ARBA00005382"/>
    </source>
</evidence>
<keyword evidence="6" id="KW-0443">Lipid metabolism</keyword>
<evidence type="ECO:0000313" key="9">
    <source>
        <dbReference type="EMBL" id="KAF2880503.1"/>
    </source>
</evidence>
<evidence type="ECO:0000256" key="1">
    <source>
        <dbReference type="ARBA" id="ARBA00001013"/>
    </source>
</evidence>
<dbReference type="PANTHER" id="PTHR11069:SF23">
    <property type="entry name" value="LYSOSOMAL ACID GLUCOSYLCERAMIDASE"/>
    <property type="match status" value="1"/>
</dbReference>
<accession>A0A8K0C9I1</accession>
<evidence type="ECO:0000313" key="10">
    <source>
        <dbReference type="Proteomes" id="UP000801492"/>
    </source>
</evidence>
<keyword evidence="6" id="KW-0326">Glycosidase</keyword>
<evidence type="ECO:0000256" key="5">
    <source>
        <dbReference type="ARBA" id="ARBA00022801"/>
    </source>
</evidence>
<comment type="catalytic activity">
    <reaction evidence="1">
        <text>a beta-D-glucosyl-(1&lt;-&gt;1')-N-acylsphing-4-enine + H2O = an N-acylsphing-4-enine + D-glucose</text>
        <dbReference type="Rhea" id="RHEA:13269"/>
        <dbReference type="ChEBI" id="CHEBI:4167"/>
        <dbReference type="ChEBI" id="CHEBI:15377"/>
        <dbReference type="ChEBI" id="CHEBI:22801"/>
        <dbReference type="ChEBI" id="CHEBI:52639"/>
        <dbReference type="EC" id="3.2.1.45"/>
    </reaction>
    <physiologicalReaction direction="left-to-right" evidence="1">
        <dbReference type="Rhea" id="RHEA:13270"/>
    </physiologicalReaction>
</comment>
<evidence type="ECO:0000259" key="8">
    <source>
        <dbReference type="Pfam" id="PF17189"/>
    </source>
</evidence>
<evidence type="ECO:0000256" key="6">
    <source>
        <dbReference type="RuleBase" id="RU361188"/>
    </source>
</evidence>
<gene>
    <name evidence="9" type="ORF">ILUMI_25674</name>
</gene>
<keyword evidence="5 6" id="KW-0378">Hydrolase</keyword>
<dbReference type="Pfam" id="PF02055">
    <property type="entry name" value="Glyco_hydro_30"/>
    <property type="match status" value="1"/>
</dbReference>
<dbReference type="InterPro" id="IPR017853">
    <property type="entry name" value="GH"/>
</dbReference>
<dbReference type="GO" id="GO:0004348">
    <property type="term" value="F:glucosylceramidase activity"/>
    <property type="evidence" value="ECO:0007669"/>
    <property type="project" value="UniProtKB-EC"/>
</dbReference>
<comment type="similarity">
    <text evidence="2 6">Belongs to the glycosyl hydrolase 30 family.</text>
</comment>
<dbReference type="PANTHER" id="PTHR11069">
    <property type="entry name" value="GLUCOSYLCERAMIDASE"/>
    <property type="match status" value="1"/>
</dbReference>
<dbReference type="AlphaFoldDB" id="A0A8K0C9I1"/>
<proteinExistence type="inferred from homology"/>
<dbReference type="SUPFAM" id="SSF51445">
    <property type="entry name" value="(Trans)glycosidases"/>
    <property type="match status" value="1"/>
</dbReference>
<dbReference type="InterPro" id="IPR033453">
    <property type="entry name" value="Glyco_hydro_30_TIM-barrel"/>
</dbReference>
<feature type="domain" description="Glycosyl hydrolase family 30 beta sandwich" evidence="8">
    <location>
        <begin position="147"/>
        <end position="207"/>
    </location>
</feature>
<keyword evidence="10" id="KW-1185">Reference proteome</keyword>
<evidence type="ECO:0000256" key="4">
    <source>
        <dbReference type="ARBA" id="ARBA00022729"/>
    </source>
</evidence>
<dbReference type="OrthoDB" id="2160638at2759"/>
<comment type="caution">
    <text evidence="9">The sequence shown here is derived from an EMBL/GenBank/DDBJ whole genome shotgun (WGS) entry which is preliminary data.</text>
</comment>
<dbReference type="Proteomes" id="UP000801492">
    <property type="component" value="Unassembled WGS sequence"/>
</dbReference>
<protein>
    <recommendedName>
        <fullName evidence="3 6">Glucosylceramidase</fullName>
        <ecNumber evidence="3 6">3.2.1.45</ecNumber>
    </recommendedName>
</protein>
<organism evidence="9 10">
    <name type="scientific">Ignelater luminosus</name>
    <name type="common">Cucubano</name>
    <name type="synonym">Pyrophorus luminosus</name>
    <dbReference type="NCBI Taxonomy" id="2038154"/>
    <lineage>
        <taxon>Eukaryota</taxon>
        <taxon>Metazoa</taxon>
        <taxon>Ecdysozoa</taxon>
        <taxon>Arthropoda</taxon>
        <taxon>Hexapoda</taxon>
        <taxon>Insecta</taxon>
        <taxon>Pterygota</taxon>
        <taxon>Neoptera</taxon>
        <taxon>Endopterygota</taxon>
        <taxon>Coleoptera</taxon>
        <taxon>Polyphaga</taxon>
        <taxon>Elateriformia</taxon>
        <taxon>Elateroidea</taxon>
        <taxon>Elateridae</taxon>
        <taxon>Agrypninae</taxon>
        <taxon>Pyrophorini</taxon>
        <taxon>Ignelater</taxon>
    </lineage>
</organism>
<dbReference type="Pfam" id="PF17189">
    <property type="entry name" value="Glyco_hydro_30C"/>
    <property type="match status" value="1"/>
</dbReference>
<evidence type="ECO:0000259" key="7">
    <source>
        <dbReference type="Pfam" id="PF02055"/>
    </source>
</evidence>
<dbReference type="Gene3D" id="2.60.40.1180">
    <property type="entry name" value="Golgi alpha-mannosidase II"/>
    <property type="match status" value="1"/>
</dbReference>
<evidence type="ECO:0000256" key="3">
    <source>
        <dbReference type="ARBA" id="ARBA00012658"/>
    </source>
</evidence>
<keyword evidence="6" id="KW-0746">Sphingolipid metabolism</keyword>
<feature type="domain" description="Glycosyl hydrolase family 30 TIM-barrel" evidence="7">
    <location>
        <begin position="1"/>
        <end position="144"/>
    </location>
</feature>
<dbReference type="EC" id="3.2.1.45" evidence="3 6"/>
<dbReference type="EMBL" id="VTPC01090963">
    <property type="protein sequence ID" value="KAF2880503.1"/>
    <property type="molecule type" value="Genomic_DNA"/>
</dbReference>
<sequence length="211" mass="24340">MDDWRRALPWFVDKAFSYKNVKKYIQGIALHWYADGIVSSKSLDVTHDRHPDKFILYTEACKMKAFSGIHHGSWKFAESYAKNIVEDLNHWSTGWMDWNIALNMEGGPTFIHNEVNSPIFINASKDEFYKQPMYYILGHFSKFIPQGSVRFEHKCTNNNLSVLALKRPDGGIVVVILNKSYKEVPVTINVENGKSINLNVMAKSIITAMYW</sequence>
<reference evidence="9" key="1">
    <citation type="submission" date="2019-08" db="EMBL/GenBank/DDBJ databases">
        <title>The genome of the North American firefly Photinus pyralis.</title>
        <authorList>
            <consortium name="Photinus pyralis genome working group"/>
            <person name="Fallon T.R."/>
            <person name="Sander Lower S.E."/>
            <person name="Weng J.-K."/>
        </authorList>
    </citation>
    <scope>NUCLEOTIDE SEQUENCE</scope>
    <source>
        <strain evidence="9">TRF0915ILg1</strain>
        <tissue evidence="9">Whole body</tissue>
    </source>
</reference>
<dbReference type="InterPro" id="IPR001139">
    <property type="entry name" value="Glyco_hydro_30"/>
</dbReference>
<dbReference type="InterPro" id="IPR033452">
    <property type="entry name" value="GH30_C"/>
</dbReference>
<dbReference type="InterPro" id="IPR013780">
    <property type="entry name" value="Glyco_hydro_b"/>
</dbReference>
<dbReference type="GO" id="GO:0016020">
    <property type="term" value="C:membrane"/>
    <property type="evidence" value="ECO:0007669"/>
    <property type="project" value="GOC"/>
</dbReference>
<name>A0A8K0C9I1_IGNLU</name>
<dbReference type="GO" id="GO:0006680">
    <property type="term" value="P:glucosylceramide catabolic process"/>
    <property type="evidence" value="ECO:0007669"/>
    <property type="project" value="TreeGrafter"/>
</dbReference>
<dbReference type="Gene3D" id="3.20.20.80">
    <property type="entry name" value="Glycosidases"/>
    <property type="match status" value="1"/>
</dbReference>